<dbReference type="EMBL" id="BQNB010017879">
    <property type="protein sequence ID" value="GJT68229.1"/>
    <property type="molecule type" value="Genomic_DNA"/>
</dbReference>
<reference evidence="1" key="2">
    <citation type="submission" date="2022-01" db="EMBL/GenBank/DDBJ databases">
        <authorList>
            <person name="Yamashiro T."/>
            <person name="Shiraishi A."/>
            <person name="Satake H."/>
            <person name="Nakayama K."/>
        </authorList>
    </citation>
    <scope>NUCLEOTIDE SEQUENCE</scope>
</reference>
<organism evidence="1 2">
    <name type="scientific">Tanacetum coccineum</name>
    <dbReference type="NCBI Taxonomy" id="301880"/>
    <lineage>
        <taxon>Eukaryota</taxon>
        <taxon>Viridiplantae</taxon>
        <taxon>Streptophyta</taxon>
        <taxon>Embryophyta</taxon>
        <taxon>Tracheophyta</taxon>
        <taxon>Spermatophyta</taxon>
        <taxon>Magnoliopsida</taxon>
        <taxon>eudicotyledons</taxon>
        <taxon>Gunneridae</taxon>
        <taxon>Pentapetalae</taxon>
        <taxon>asterids</taxon>
        <taxon>campanulids</taxon>
        <taxon>Asterales</taxon>
        <taxon>Asteraceae</taxon>
        <taxon>Asteroideae</taxon>
        <taxon>Anthemideae</taxon>
        <taxon>Anthemidinae</taxon>
        <taxon>Tanacetum</taxon>
    </lineage>
</organism>
<proteinExistence type="predicted"/>
<gene>
    <name evidence="1" type="ORF">Tco_1019709</name>
</gene>
<protein>
    <submittedName>
        <fullName evidence="1">Uncharacterized protein</fullName>
    </submittedName>
</protein>
<keyword evidence="2" id="KW-1185">Reference proteome</keyword>
<reference evidence="1" key="1">
    <citation type="journal article" date="2022" name="Int. J. Mol. Sci.">
        <title>Draft Genome of Tanacetum Coccineum: Genomic Comparison of Closely Related Tanacetum-Family Plants.</title>
        <authorList>
            <person name="Yamashiro T."/>
            <person name="Shiraishi A."/>
            <person name="Nakayama K."/>
            <person name="Satake H."/>
        </authorList>
    </citation>
    <scope>NUCLEOTIDE SEQUENCE</scope>
</reference>
<comment type="caution">
    <text evidence="1">The sequence shown here is derived from an EMBL/GenBank/DDBJ whole genome shotgun (WGS) entry which is preliminary data.</text>
</comment>
<accession>A0ABQ5FY38</accession>
<evidence type="ECO:0000313" key="2">
    <source>
        <dbReference type="Proteomes" id="UP001151760"/>
    </source>
</evidence>
<dbReference type="Proteomes" id="UP001151760">
    <property type="component" value="Unassembled WGS sequence"/>
</dbReference>
<name>A0ABQ5FY38_9ASTR</name>
<evidence type="ECO:0000313" key="1">
    <source>
        <dbReference type="EMBL" id="GJT68229.1"/>
    </source>
</evidence>
<sequence>MYQDLASPLVLSPACTNALGVATPSYDIFNFSMFGDKTKVKTHVKVTRSARHLFDLPGSSNLGGDDTTITIETKPKMPPVVAAQPTGRPCVVAFDDDSNAITDGKRRSQDGKRCNGRWKKKVCYHSLHNSQDPSPHGRILTTLFTSPILSTGKTVKHCNDILMFQQHKENHYLEA</sequence>